<dbReference type="Proteomes" id="UP001054945">
    <property type="component" value="Unassembled WGS sequence"/>
</dbReference>
<keyword evidence="3" id="KW-1185">Reference proteome</keyword>
<reference evidence="2 3" key="1">
    <citation type="submission" date="2021-06" db="EMBL/GenBank/DDBJ databases">
        <title>Caerostris extrusa draft genome.</title>
        <authorList>
            <person name="Kono N."/>
            <person name="Arakawa K."/>
        </authorList>
    </citation>
    <scope>NUCLEOTIDE SEQUENCE [LARGE SCALE GENOMIC DNA]</scope>
</reference>
<dbReference type="EMBL" id="BPLR01014236">
    <property type="protein sequence ID" value="GIY67424.1"/>
    <property type="molecule type" value="Genomic_DNA"/>
</dbReference>
<dbReference type="AlphaFoldDB" id="A0AAV4VC24"/>
<feature type="region of interest" description="Disordered" evidence="1">
    <location>
        <begin position="1"/>
        <end position="27"/>
    </location>
</feature>
<evidence type="ECO:0000313" key="2">
    <source>
        <dbReference type="EMBL" id="GIY67424.1"/>
    </source>
</evidence>
<sequence length="142" mass="16026">MNLIPSSPQSSADVKDDTVLSHETEENLMSSVKKVASTVTDGTPPRMSKFAQRFGRLSAKGKLSDLPEKPINAMLKGMIVQKQIQQRKSKGFLKEHQQNCLLQGKRSKINIFDSPPFDVFKLEETTTDFKKKLCGNHYKKRS</sequence>
<feature type="compositionally biased region" description="Polar residues" evidence="1">
    <location>
        <begin position="1"/>
        <end position="12"/>
    </location>
</feature>
<comment type="caution">
    <text evidence="2">The sequence shown here is derived from an EMBL/GenBank/DDBJ whole genome shotgun (WGS) entry which is preliminary data.</text>
</comment>
<name>A0AAV4VC24_CAEEX</name>
<evidence type="ECO:0000313" key="3">
    <source>
        <dbReference type="Proteomes" id="UP001054945"/>
    </source>
</evidence>
<proteinExistence type="predicted"/>
<organism evidence="2 3">
    <name type="scientific">Caerostris extrusa</name>
    <name type="common">Bark spider</name>
    <name type="synonym">Caerostris bankana</name>
    <dbReference type="NCBI Taxonomy" id="172846"/>
    <lineage>
        <taxon>Eukaryota</taxon>
        <taxon>Metazoa</taxon>
        <taxon>Ecdysozoa</taxon>
        <taxon>Arthropoda</taxon>
        <taxon>Chelicerata</taxon>
        <taxon>Arachnida</taxon>
        <taxon>Araneae</taxon>
        <taxon>Araneomorphae</taxon>
        <taxon>Entelegynae</taxon>
        <taxon>Araneoidea</taxon>
        <taxon>Araneidae</taxon>
        <taxon>Caerostris</taxon>
    </lineage>
</organism>
<feature type="compositionally biased region" description="Basic and acidic residues" evidence="1">
    <location>
        <begin position="13"/>
        <end position="25"/>
    </location>
</feature>
<accession>A0AAV4VC24</accession>
<protein>
    <submittedName>
        <fullName evidence="2">Uncharacterized protein</fullName>
    </submittedName>
</protein>
<evidence type="ECO:0000256" key="1">
    <source>
        <dbReference type="SAM" id="MobiDB-lite"/>
    </source>
</evidence>
<gene>
    <name evidence="2" type="ORF">CEXT_72232</name>
</gene>